<proteinExistence type="predicted"/>
<evidence type="ECO:0000313" key="2">
    <source>
        <dbReference type="EMBL" id="GJT13507.1"/>
    </source>
</evidence>
<dbReference type="Proteomes" id="UP001151760">
    <property type="component" value="Unassembled WGS sequence"/>
</dbReference>
<reference evidence="2" key="2">
    <citation type="submission" date="2022-01" db="EMBL/GenBank/DDBJ databases">
        <authorList>
            <person name="Yamashiro T."/>
            <person name="Shiraishi A."/>
            <person name="Satake H."/>
            <person name="Nakayama K."/>
        </authorList>
    </citation>
    <scope>NUCLEOTIDE SEQUENCE</scope>
</reference>
<protein>
    <recommendedName>
        <fullName evidence="4">Reverse transcriptase domain-containing protein</fullName>
    </recommendedName>
</protein>
<gene>
    <name evidence="2" type="ORF">Tco_0860549</name>
</gene>
<evidence type="ECO:0008006" key="4">
    <source>
        <dbReference type="Google" id="ProtNLM"/>
    </source>
</evidence>
<keyword evidence="3" id="KW-1185">Reference proteome</keyword>
<feature type="compositionally biased region" description="Basic and acidic residues" evidence="1">
    <location>
        <begin position="39"/>
        <end position="49"/>
    </location>
</feature>
<comment type="caution">
    <text evidence="2">The sequence shown here is derived from an EMBL/GenBank/DDBJ whole genome shotgun (WGS) entry which is preliminary data.</text>
</comment>
<feature type="region of interest" description="Disordered" evidence="1">
    <location>
        <begin position="23"/>
        <end position="68"/>
    </location>
</feature>
<name>A0ABQ5BI92_9ASTR</name>
<accession>A0ABQ5BI92</accession>
<sequence>MTSLWEFPKTKKPTILKNLQITERKDIEETTTGRSYGNWRDRQPRDESRNSQPQEDIPFVPPTPEMKFNESDFEKNMREIMVAQISSNDFVKNQFFNLKTKVKHGQKNHQASIQNLEIKFSRLSNQCSSRPNGSLPSNTQTNPKPSLINDKPYRPPSARNEHVNAAFTRSGLTYDSPVNLNAKTTVIYDDSEESLKPEKE</sequence>
<evidence type="ECO:0000313" key="3">
    <source>
        <dbReference type="Proteomes" id="UP001151760"/>
    </source>
</evidence>
<evidence type="ECO:0000256" key="1">
    <source>
        <dbReference type="SAM" id="MobiDB-lite"/>
    </source>
</evidence>
<organism evidence="2 3">
    <name type="scientific">Tanacetum coccineum</name>
    <dbReference type="NCBI Taxonomy" id="301880"/>
    <lineage>
        <taxon>Eukaryota</taxon>
        <taxon>Viridiplantae</taxon>
        <taxon>Streptophyta</taxon>
        <taxon>Embryophyta</taxon>
        <taxon>Tracheophyta</taxon>
        <taxon>Spermatophyta</taxon>
        <taxon>Magnoliopsida</taxon>
        <taxon>eudicotyledons</taxon>
        <taxon>Gunneridae</taxon>
        <taxon>Pentapetalae</taxon>
        <taxon>asterids</taxon>
        <taxon>campanulids</taxon>
        <taxon>Asterales</taxon>
        <taxon>Asteraceae</taxon>
        <taxon>Asteroideae</taxon>
        <taxon>Anthemideae</taxon>
        <taxon>Anthemidinae</taxon>
        <taxon>Tanacetum</taxon>
    </lineage>
</organism>
<feature type="compositionally biased region" description="Polar residues" evidence="1">
    <location>
        <begin position="125"/>
        <end position="144"/>
    </location>
</feature>
<feature type="region of interest" description="Disordered" evidence="1">
    <location>
        <begin position="125"/>
        <end position="159"/>
    </location>
</feature>
<dbReference type="EMBL" id="BQNB010013236">
    <property type="protein sequence ID" value="GJT13507.1"/>
    <property type="molecule type" value="Genomic_DNA"/>
</dbReference>
<reference evidence="2" key="1">
    <citation type="journal article" date="2022" name="Int. J. Mol. Sci.">
        <title>Draft Genome of Tanacetum Coccineum: Genomic Comparison of Closely Related Tanacetum-Family Plants.</title>
        <authorList>
            <person name="Yamashiro T."/>
            <person name="Shiraishi A."/>
            <person name="Nakayama K."/>
            <person name="Satake H."/>
        </authorList>
    </citation>
    <scope>NUCLEOTIDE SEQUENCE</scope>
</reference>